<dbReference type="EMBL" id="MRWE01000005">
    <property type="protein sequence ID" value="ORJ26624.1"/>
    <property type="molecule type" value="Genomic_DNA"/>
</dbReference>
<dbReference type="Pfam" id="PF03551">
    <property type="entry name" value="PadR"/>
    <property type="match status" value="1"/>
</dbReference>
<dbReference type="Proteomes" id="UP000192536">
    <property type="component" value="Unassembled WGS sequence"/>
</dbReference>
<proteinExistence type="predicted"/>
<dbReference type="Gene3D" id="1.10.10.10">
    <property type="entry name" value="Winged helix-like DNA-binding domain superfamily/Winged helix DNA-binding domain"/>
    <property type="match status" value="1"/>
</dbReference>
<evidence type="ECO:0000313" key="3">
    <source>
        <dbReference type="Proteomes" id="UP000192536"/>
    </source>
</evidence>
<accession>A0A1X0WIQ1</accession>
<dbReference type="AlphaFoldDB" id="A0A1X0WIQ1"/>
<organism evidence="2 3">
    <name type="scientific">Rouxiella badensis</name>
    <dbReference type="NCBI Taxonomy" id="1646377"/>
    <lineage>
        <taxon>Bacteria</taxon>
        <taxon>Pseudomonadati</taxon>
        <taxon>Pseudomonadota</taxon>
        <taxon>Gammaproteobacteria</taxon>
        <taxon>Enterobacterales</taxon>
        <taxon>Yersiniaceae</taxon>
        <taxon>Rouxiella</taxon>
    </lineage>
</organism>
<comment type="caution">
    <text evidence="2">The sequence shown here is derived from an EMBL/GenBank/DDBJ whole genome shotgun (WGS) entry which is preliminary data.</text>
</comment>
<dbReference type="InterPro" id="IPR036388">
    <property type="entry name" value="WH-like_DNA-bd_sf"/>
</dbReference>
<feature type="domain" description="Transcription regulator PadR N-terminal" evidence="1">
    <location>
        <begin position="31"/>
        <end position="100"/>
    </location>
</feature>
<name>A0A1X0WIQ1_9GAMM</name>
<dbReference type="GeneID" id="93566023"/>
<dbReference type="SUPFAM" id="SSF46785">
    <property type="entry name" value="Winged helix' DNA-binding domain"/>
    <property type="match status" value="1"/>
</dbReference>
<dbReference type="InterPro" id="IPR036390">
    <property type="entry name" value="WH_DNA-bd_sf"/>
</dbReference>
<keyword evidence="3" id="KW-1185">Reference proteome</keyword>
<evidence type="ECO:0000313" key="2">
    <source>
        <dbReference type="EMBL" id="ORJ26624.1"/>
    </source>
</evidence>
<gene>
    <name evidence="2" type="ORF">BS640_04235</name>
</gene>
<dbReference type="PANTHER" id="PTHR43252:SF7">
    <property type="entry name" value="TRANSCRIPTIONAL REGULATOR YQJI"/>
    <property type="match status" value="1"/>
</dbReference>
<evidence type="ECO:0000259" key="1">
    <source>
        <dbReference type="Pfam" id="PF03551"/>
    </source>
</evidence>
<sequence>MRKTSAIHAPNKKMPERRGKTFKNEELLLLILYFVRLNTTHGYEIIKSIAHYSMGAYSPSPGVIYPNLTLLEELGYAVAQAVDGSKKKYTITRSGEHYLEQHKQTVVDALERLKALELSKHPVKNPEIYYAIENLKTSVKIKMRNENITQDEVEKISRTIQEATKKINEA</sequence>
<dbReference type="STRING" id="1646377.BS640_04235"/>
<reference evidence="2 3" key="1">
    <citation type="journal article" date="2017" name="Int. J. Syst. Evol. Microbiol.">
        <title>Rouxiella badensis sp. nov. and Rouxiella silvae sp. nov. isolated from peat bog soil in Germany and emendation of the genus description.</title>
        <authorList>
            <person name="Le Fleche-Mateos A."/>
            <person name="Kugler J.H."/>
            <person name="Hansen S.H."/>
            <person name="Syldatk C."/>
            <person name="Hausmann R."/>
            <person name="Lomprez F."/>
            <person name="Vandenbogaert M."/>
            <person name="Manuguerra J.C."/>
            <person name="Grimont P.A."/>
        </authorList>
    </citation>
    <scope>NUCLEOTIDE SEQUENCE [LARGE SCALE GENOMIC DNA]</scope>
    <source>
        <strain evidence="2 3">DSM 100043</strain>
    </source>
</reference>
<dbReference type="PANTHER" id="PTHR43252">
    <property type="entry name" value="TRANSCRIPTIONAL REGULATOR YQJI"/>
    <property type="match status" value="1"/>
</dbReference>
<dbReference type="InterPro" id="IPR005149">
    <property type="entry name" value="Tscrpt_reg_PadR_N"/>
</dbReference>
<protein>
    <submittedName>
        <fullName evidence="2">PadR family transcriptional regulator</fullName>
    </submittedName>
</protein>
<dbReference type="RefSeq" id="WP_084912016.1">
    <property type="nucleotide sequence ID" value="NZ_CP114062.1"/>
</dbReference>